<name>A0A4R6IDS2_9SPHI</name>
<comment type="caution">
    <text evidence="1">The sequence shown here is derived from an EMBL/GenBank/DDBJ whole genome shotgun (WGS) entry which is preliminary data.</text>
</comment>
<dbReference type="PROSITE" id="PS51257">
    <property type="entry name" value="PROKAR_LIPOPROTEIN"/>
    <property type="match status" value="1"/>
</dbReference>
<dbReference type="OrthoDB" id="9814380at2"/>
<dbReference type="Proteomes" id="UP000295499">
    <property type="component" value="Unassembled WGS sequence"/>
</dbReference>
<dbReference type="Pfam" id="PF13385">
    <property type="entry name" value="Laminin_G_3"/>
    <property type="match status" value="1"/>
</dbReference>
<reference evidence="1 2" key="1">
    <citation type="submission" date="2019-03" db="EMBL/GenBank/DDBJ databases">
        <title>Genomic Encyclopedia of Archaeal and Bacterial Type Strains, Phase II (KMG-II): from individual species to whole genera.</title>
        <authorList>
            <person name="Goeker M."/>
        </authorList>
    </citation>
    <scope>NUCLEOTIDE SEQUENCE [LARGE SCALE GENOMIC DNA]</scope>
    <source>
        <strain evidence="1 2">DSM 19034</strain>
    </source>
</reference>
<dbReference type="Gene3D" id="2.60.120.200">
    <property type="match status" value="1"/>
</dbReference>
<proteinExistence type="predicted"/>
<dbReference type="InterPro" id="IPR013320">
    <property type="entry name" value="ConA-like_dom_sf"/>
</dbReference>
<keyword evidence="2" id="KW-1185">Reference proteome</keyword>
<keyword evidence="1" id="KW-0430">Lectin</keyword>
<gene>
    <name evidence="1" type="ORF">CLV32_4342</name>
</gene>
<evidence type="ECO:0000313" key="1">
    <source>
        <dbReference type="EMBL" id="TDO19718.1"/>
    </source>
</evidence>
<organism evidence="1 2">
    <name type="scientific">Pedobacter duraquae</name>
    <dbReference type="NCBI Taxonomy" id="425511"/>
    <lineage>
        <taxon>Bacteria</taxon>
        <taxon>Pseudomonadati</taxon>
        <taxon>Bacteroidota</taxon>
        <taxon>Sphingobacteriia</taxon>
        <taxon>Sphingobacteriales</taxon>
        <taxon>Sphingobacteriaceae</taxon>
        <taxon>Pedobacter</taxon>
    </lineage>
</organism>
<dbReference type="GO" id="GO:0004553">
    <property type="term" value="F:hydrolase activity, hydrolyzing O-glycosyl compounds"/>
    <property type="evidence" value="ECO:0007669"/>
    <property type="project" value="UniProtKB-ARBA"/>
</dbReference>
<dbReference type="GO" id="GO:0030246">
    <property type="term" value="F:carbohydrate binding"/>
    <property type="evidence" value="ECO:0007669"/>
    <property type="project" value="UniProtKB-KW"/>
</dbReference>
<accession>A0A4R6IDS2</accession>
<dbReference type="GO" id="GO:0005975">
    <property type="term" value="P:carbohydrate metabolic process"/>
    <property type="evidence" value="ECO:0007669"/>
    <property type="project" value="UniProtKB-ARBA"/>
</dbReference>
<dbReference type="SUPFAM" id="SSF49899">
    <property type="entry name" value="Concanavalin A-like lectins/glucanases"/>
    <property type="match status" value="1"/>
</dbReference>
<dbReference type="RefSeq" id="WP_133558932.1">
    <property type="nucleotide sequence ID" value="NZ_SNWM01000006.1"/>
</dbReference>
<sequence length="300" mass="32032">MKLSYKHTYLLGLTLAALSWSSCKKDGNPNNLPDVSPEAYAGKVDGFTSSDEVYPGNLVAYWTFDGNKTEKISGTAATSSANDSYADAGVKGQALNLNGGYVYYANTLNAFKTAALKSFTISTWVQILNNGSKKTMLFQLARPGNFNGSINFVLETNARAATVLDAITVHPTFTTSSGGTQDNLNTAVAPSPFLSPKIGADKWTNFVITFDAPSGVLQIWGDGVKIGTTAYQNRGANSFFAFEPSEIIIGGNYNVIPGKTVSTDVSFAPMTGKIDEIRVYNTALPDAHIKALYNLGLAKK</sequence>
<evidence type="ECO:0000313" key="2">
    <source>
        <dbReference type="Proteomes" id="UP000295499"/>
    </source>
</evidence>
<dbReference type="EMBL" id="SNWM01000006">
    <property type="protein sequence ID" value="TDO19718.1"/>
    <property type="molecule type" value="Genomic_DNA"/>
</dbReference>
<protein>
    <submittedName>
        <fullName evidence="1">Concanavalin A-like lectin/glucanase superfamily protein</fullName>
    </submittedName>
</protein>
<dbReference type="AlphaFoldDB" id="A0A4R6IDS2"/>